<sequence length="45" mass="4812">MVFRADATALDPWPALPDDTALWSVAGAAVDTAQLNRLDREQAGD</sequence>
<protein>
    <submittedName>
        <fullName evidence="1">Uncharacterized protein</fullName>
    </submittedName>
</protein>
<dbReference type="RefSeq" id="WP_167362367.1">
    <property type="nucleotide sequence ID" value="NZ_FMCR01000002.1"/>
</dbReference>
<dbReference type="AlphaFoldDB" id="A0A1C4W0A2"/>
<evidence type="ECO:0000313" key="2">
    <source>
        <dbReference type="Proteomes" id="UP000198864"/>
    </source>
</evidence>
<evidence type="ECO:0000313" key="1">
    <source>
        <dbReference type="EMBL" id="SCE89650.1"/>
    </source>
</evidence>
<dbReference type="STRING" id="285676.GA0070561_2264"/>
<accession>A0A1C4W0A2</accession>
<reference evidence="1 2" key="1">
    <citation type="submission" date="2016-06" db="EMBL/GenBank/DDBJ databases">
        <authorList>
            <person name="Kjaerup R.B."/>
            <person name="Dalgaard T.S."/>
            <person name="Juul-Madsen H.R."/>
        </authorList>
    </citation>
    <scope>NUCLEOTIDE SEQUENCE [LARGE SCALE GENOMIC DNA]</scope>
    <source>
        <strain evidence="1 2">DSM 44871</strain>
    </source>
</reference>
<dbReference type="EMBL" id="FMCR01000002">
    <property type="protein sequence ID" value="SCE89650.1"/>
    <property type="molecule type" value="Genomic_DNA"/>
</dbReference>
<name>A0A1C4W0A2_9ACTN</name>
<organism evidence="1 2">
    <name type="scientific">Micromonospora saelicesensis</name>
    <dbReference type="NCBI Taxonomy" id="285676"/>
    <lineage>
        <taxon>Bacteria</taxon>
        <taxon>Bacillati</taxon>
        <taxon>Actinomycetota</taxon>
        <taxon>Actinomycetes</taxon>
        <taxon>Micromonosporales</taxon>
        <taxon>Micromonosporaceae</taxon>
        <taxon>Micromonospora</taxon>
    </lineage>
</organism>
<dbReference type="Proteomes" id="UP000198864">
    <property type="component" value="Unassembled WGS sequence"/>
</dbReference>
<gene>
    <name evidence="1" type="ORF">GA0070561_2264</name>
</gene>
<proteinExistence type="predicted"/>